<reference evidence="1 2" key="1">
    <citation type="submission" date="2019-03" db="EMBL/GenBank/DDBJ databases">
        <title>Genomic Encyclopedia of Type Strains, Phase IV (KMG-IV): sequencing the most valuable type-strain genomes for metagenomic binning, comparative biology and taxonomic classification.</title>
        <authorList>
            <person name="Goeker M."/>
        </authorList>
    </citation>
    <scope>NUCLEOTIDE SEQUENCE [LARGE SCALE GENOMIC DNA]</scope>
    <source>
        <strain evidence="1 2">DSM 103923</strain>
    </source>
</reference>
<dbReference type="EMBL" id="SLZY01000014">
    <property type="protein sequence ID" value="TCS70727.1"/>
    <property type="molecule type" value="Genomic_DNA"/>
</dbReference>
<keyword evidence="2" id="KW-1185">Reference proteome</keyword>
<dbReference type="AlphaFoldDB" id="A0A4R3JTH4"/>
<proteinExistence type="predicted"/>
<accession>A0A4R3JTH4</accession>
<gene>
    <name evidence="1" type="ORF">EDC61_11454</name>
</gene>
<evidence type="ECO:0000313" key="1">
    <source>
        <dbReference type="EMBL" id="TCS70727.1"/>
    </source>
</evidence>
<dbReference type="RefSeq" id="WP_126463942.1">
    <property type="nucleotide sequence ID" value="NZ_AP018721.1"/>
</dbReference>
<organism evidence="1 2">
    <name type="scientific">Sulfuritortus calidifontis</name>
    <dbReference type="NCBI Taxonomy" id="1914471"/>
    <lineage>
        <taxon>Bacteria</taxon>
        <taxon>Pseudomonadati</taxon>
        <taxon>Pseudomonadota</taxon>
        <taxon>Betaproteobacteria</taxon>
        <taxon>Nitrosomonadales</taxon>
        <taxon>Thiobacillaceae</taxon>
        <taxon>Sulfuritortus</taxon>
    </lineage>
</organism>
<protein>
    <submittedName>
        <fullName evidence="1">Uncharacterized protein</fullName>
    </submittedName>
</protein>
<name>A0A4R3JTH4_9PROT</name>
<dbReference type="OrthoDB" id="8905216at2"/>
<dbReference type="Proteomes" id="UP000295135">
    <property type="component" value="Unassembled WGS sequence"/>
</dbReference>
<comment type="caution">
    <text evidence="1">The sequence shown here is derived from an EMBL/GenBank/DDBJ whole genome shotgun (WGS) entry which is preliminary data.</text>
</comment>
<sequence length="98" mass="11467">MASEPPFATTSGLSVEGTPSELEIWYPRIVSELTLCWNHSGIDTYLHKLIMDERHGRRGFPEEIMEELLFLAGVRWHLYPRDPNVPDVDWIMCARRWP</sequence>
<evidence type="ECO:0000313" key="2">
    <source>
        <dbReference type="Proteomes" id="UP000295135"/>
    </source>
</evidence>